<name>X6LMT2_RETFI</name>
<feature type="non-terminal residue" evidence="1">
    <location>
        <position position="1"/>
    </location>
</feature>
<organism evidence="1 2">
    <name type="scientific">Reticulomyxa filosa</name>
    <dbReference type="NCBI Taxonomy" id="46433"/>
    <lineage>
        <taxon>Eukaryota</taxon>
        <taxon>Sar</taxon>
        <taxon>Rhizaria</taxon>
        <taxon>Retaria</taxon>
        <taxon>Foraminifera</taxon>
        <taxon>Monothalamids</taxon>
        <taxon>Reticulomyxidae</taxon>
        <taxon>Reticulomyxa</taxon>
    </lineage>
</organism>
<sequence>TITVQANDMLEMNEKDLTKALITDLQLRKNSAFVPLVRIENHLLEFLWCDSKNKSLTKAVTDILLDGGHYDKKRLNPWSQLWALEKGWPVFQSLYQAQFDCWDKFIDKLHCCVHDFTAISSKLLKGFQTAEFQKL</sequence>
<accession>X6LMT2</accession>
<gene>
    <name evidence="1" type="ORF">RFI_34524</name>
</gene>
<keyword evidence="2" id="KW-1185">Reference proteome</keyword>
<protein>
    <submittedName>
        <fullName evidence="1">Uncharacterized protein</fullName>
    </submittedName>
</protein>
<evidence type="ECO:0000313" key="2">
    <source>
        <dbReference type="Proteomes" id="UP000023152"/>
    </source>
</evidence>
<dbReference type="EMBL" id="ASPP01034667">
    <property type="protein sequence ID" value="ETO02889.1"/>
    <property type="molecule type" value="Genomic_DNA"/>
</dbReference>
<comment type="caution">
    <text evidence="1">The sequence shown here is derived from an EMBL/GenBank/DDBJ whole genome shotgun (WGS) entry which is preliminary data.</text>
</comment>
<dbReference type="Proteomes" id="UP000023152">
    <property type="component" value="Unassembled WGS sequence"/>
</dbReference>
<evidence type="ECO:0000313" key="1">
    <source>
        <dbReference type="EMBL" id="ETO02889.1"/>
    </source>
</evidence>
<dbReference type="AlphaFoldDB" id="X6LMT2"/>
<feature type="non-terminal residue" evidence="1">
    <location>
        <position position="135"/>
    </location>
</feature>
<reference evidence="1 2" key="1">
    <citation type="journal article" date="2013" name="Curr. Biol.">
        <title>The Genome of the Foraminiferan Reticulomyxa filosa.</title>
        <authorList>
            <person name="Glockner G."/>
            <person name="Hulsmann N."/>
            <person name="Schleicher M."/>
            <person name="Noegel A.A."/>
            <person name="Eichinger L."/>
            <person name="Gallinger C."/>
            <person name="Pawlowski J."/>
            <person name="Sierra R."/>
            <person name="Euteneuer U."/>
            <person name="Pillet L."/>
            <person name="Moustafa A."/>
            <person name="Platzer M."/>
            <person name="Groth M."/>
            <person name="Szafranski K."/>
            <person name="Schliwa M."/>
        </authorList>
    </citation>
    <scope>NUCLEOTIDE SEQUENCE [LARGE SCALE GENOMIC DNA]</scope>
</reference>
<proteinExistence type="predicted"/>